<keyword evidence="3" id="KW-0175">Coiled coil</keyword>
<dbReference type="InterPro" id="IPR011680">
    <property type="entry name" value="FEZ"/>
</dbReference>
<dbReference type="EnsemblMetazoa" id="ADIR003111-RA">
    <property type="protein sequence ID" value="ADIR003111-PA"/>
    <property type="gene ID" value="ADIR003111"/>
</dbReference>
<dbReference type="VEuPathDB" id="VectorBase:ADIR003111"/>
<dbReference type="GO" id="GO:0005737">
    <property type="term" value="C:cytoplasm"/>
    <property type="evidence" value="ECO:0007669"/>
    <property type="project" value="TreeGrafter"/>
</dbReference>
<dbReference type="Proteomes" id="UP000075884">
    <property type="component" value="Unassembled WGS sequence"/>
</dbReference>
<reference evidence="6" key="1">
    <citation type="submission" date="2013-03" db="EMBL/GenBank/DDBJ databases">
        <title>The Genome Sequence of Anopheles dirus WRAIR2.</title>
        <authorList>
            <consortium name="The Broad Institute Genomics Platform"/>
            <person name="Neafsey D.E."/>
            <person name="Walton C."/>
            <person name="Walker B."/>
            <person name="Young S.K."/>
            <person name="Zeng Q."/>
            <person name="Gargeya S."/>
            <person name="Fitzgerald M."/>
            <person name="Haas B."/>
            <person name="Abouelleil A."/>
            <person name="Allen A.W."/>
            <person name="Alvarado L."/>
            <person name="Arachchi H.M."/>
            <person name="Berlin A.M."/>
            <person name="Chapman S.B."/>
            <person name="Gainer-Dewar J."/>
            <person name="Goldberg J."/>
            <person name="Griggs A."/>
            <person name="Gujja S."/>
            <person name="Hansen M."/>
            <person name="Howarth C."/>
            <person name="Imamovic A."/>
            <person name="Ireland A."/>
            <person name="Larimer J."/>
            <person name="McCowan C."/>
            <person name="Murphy C."/>
            <person name="Pearson M."/>
            <person name="Poon T.W."/>
            <person name="Priest M."/>
            <person name="Roberts A."/>
            <person name="Saif S."/>
            <person name="Shea T."/>
            <person name="Sisk P."/>
            <person name="Sykes S."/>
            <person name="Wortman J."/>
            <person name="Nusbaum C."/>
            <person name="Birren B."/>
        </authorList>
    </citation>
    <scope>NUCLEOTIDE SEQUENCE [LARGE SCALE GENOMIC DNA]</scope>
    <source>
        <strain evidence="6">WRAIR2</strain>
    </source>
</reference>
<evidence type="ECO:0000256" key="2">
    <source>
        <dbReference type="ARBA" id="ARBA00022553"/>
    </source>
</evidence>
<dbReference type="Pfam" id="PF07763">
    <property type="entry name" value="FEZ"/>
    <property type="match status" value="1"/>
</dbReference>
<proteinExistence type="inferred from homology"/>
<evidence type="ECO:0000256" key="3">
    <source>
        <dbReference type="ARBA" id="ARBA00023054"/>
    </source>
</evidence>
<dbReference type="AlphaFoldDB" id="A0A182N640"/>
<dbReference type="GO" id="GO:0030424">
    <property type="term" value="C:axon"/>
    <property type="evidence" value="ECO:0007669"/>
    <property type="project" value="TreeGrafter"/>
</dbReference>
<feature type="compositionally biased region" description="Low complexity" evidence="4">
    <location>
        <begin position="103"/>
        <end position="119"/>
    </location>
</feature>
<reference evidence="5" key="2">
    <citation type="submission" date="2020-05" db="UniProtKB">
        <authorList>
            <consortium name="EnsemblMetazoa"/>
        </authorList>
    </citation>
    <scope>IDENTIFICATION</scope>
    <source>
        <strain evidence="5">WRAIR2</strain>
    </source>
</reference>
<dbReference type="STRING" id="7168.A0A182N640"/>
<evidence type="ECO:0000313" key="5">
    <source>
        <dbReference type="EnsemblMetazoa" id="ADIR003111-PA"/>
    </source>
</evidence>
<name>A0A182N640_9DIPT</name>
<keyword evidence="2" id="KW-0597">Phosphoprotein</keyword>
<comment type="similarity">
    <text evidence="1">Belongs to the zygin family.</text>
</comment>
<keyword evidence="6" id="KW-1185">Reference proteome</keyword>
<dbReference type="PANTHER" id="PTHR12394:SF12">
    <property type="entry name" value="LD08195P"/>
    <property type="match status" value="1"/>
</dbReference>
<dbReference type="PANTHER" id="PTHR12394">
    <property type="entry name" value="ZYGIN"/>
    <property type="match status" value="1"/>
</dbReference>
<accession>A0A182N640</accession>
<organism evidence="5 6">
    <name type="scientific">Anopheles dirus</name>
    <dbReference type="NCBI Taxonomy" id="7168"/>
    <lineage>
        <taxon>Eukaryota</taxon>
        <taxon>Metazoa</taxon>
        <taxon>Ecdysozoa</taxon>
        <taxon>Arthropoda</taxon>
        <taxon>Hexapoda</taxon>
        <taxon>Insecta</taxon>
        <taxon>Pterygota</taxon>
        <taxon>Neoptera</taxon>
        <taxon>Endopterygota</taxon>
        <taxon>Diptera</taxon>
        <taxon>Nematocera</taxon>
        <taxon>Culicoidea</taxon>
        <taxon>Culicidae</taxon>
        <taxon>Anophelinae</taxon>
        <taxon>Anopheles</taxon>
    </lineage>
</organism>
<feature type="region of interest" description="Disordered" evidence="4">
    <location>
        <begin position="92"/>
        <end position="119"/>
    </location>
</feature>
<evidence type="ECO:0008006" key="7">
    <source>
        <dbReference type="Google" id="ProtNLM"/>
    </source>
</evidence>
<evidence type="ECO:0000256" key="4">
    <source>
        <dbReference type="SAM" id="MobiDB-lite"/>
    </source>
</evidence>
<protein>
    <recommendedName>
        <fullName evidence="7">Fasciculation and elongation protein zeta-2</fullName>
    </recommendedName>
</protein>
<evidence type="ECO:0000256" key="1">
    <source>
        <dbReference type="ARBA" id="ARBA00006788"/>
    </source>
</evidence>
<evidence type="ECO:0000313" key="6">
    <source>
        <dbReference type="Proteomes" id="UP000075884"/>
    </source>
</evidence>
<sequence length="438" mass="48857">MRDLANKMAELKFEAPLAQFEESDEWGPVEYQSSNAVTSNGKAAAVSISDSLNLNNLKESLRSLDGNQQQQQQQQQHQKDDDLNELNDNLLLGDDTVRGGDGDTMTNGGSNTTANNNNNIKVGPIKDNIDFAEAFTGSLEDLVNTFDEKITKCFGNYEQSVEELAPVQVRTQEEIMNECQMWWTITGNFGNILPIDWSKTYARQMHVPALNLGMRKPGTPDDELLHDLSSEDEAVANDLDMHALILGGLHADNEPIKTADEVIKEIDDIMDETGSEDGQLENEVIEKAKEVLGSPLYEEKLRSLSITQLNELYMEMEVLIREFSETLISELALRDELEYEKELKNTFISLLLAVQNRRRQYHVEKKKGKAGGKGSAGAANSTGMDPKYLTTVIPYQLNSTPDNQTLQVLIKILKAINEDSPTVPTLLTDYILKVLCPT</sequence>